<proteinExistence type="predicted"/>
<sequence length="200" mass="21565">MAPRIPYVASDIDSKVATQIRARRNKSELLELDRTLLHSEPIALAWNTMLGAVRTGTSLPPRLRELVICRVAVLNKAQYEWDQHVGLLSDSGVSPMQLDALADLSVSYAALANVFDTDAGISDHAGGGDAGIPTNTHIDGATHALVIEATDALTRDVAIPDALFGRLKARFSHTEVVEIVITISSYNMVSRFLVALHVGQ</sequence>
<protein>
    <submittedName>
        <fullName evidence="2">Peroxiredoxin</fullName>
    </submittedName>
</protein>
<evidence type="ECO:0000313" key="3">
    <source>
        <dbReference type="Proteomes" id="UP000320333"/>
    </source>
</evidence>
<evidence type="ECO:0000313" key="2">
    <source>
        <dbReference type="EMBL" id="TPX73532.1"/>
    </source>
</evidence>
<feature type="domain" description="Carboxymuconolactone decarboxylase-like" evidence="1">
    <location>
        <begin position="44"/>
        <end position="114"/>
    </location>
</feature>
<dbReference type="Proteomes" id="UP000320333">
    <property type="component" value="Unassembled WGS sequence"/>
</dbReference>
<dbReference type="GO" id="GO:0051920">
    <property type="term" value="F:peroxiredoxin activity"/>
    <property type="evidence" value="ECO:0007669"/>
    <property type="project" value="InterPro"/>
</dbReference>
<dbReference type="PANTHER" id="PTHR34846">
    <property type="entry name" value="4-CARBOXYMUCONOLACTONE DECARBOXYLASE FAMILY PROTEIN (AFU_ORTHOLOGUE AFUA_6G11590)"/>
    <property type="match status" value="1"/>
</dbReference>
<gene>
    <name evidence="2" type="ORF">CcCBS67573_g05198</name>
</gene>
<dbReference type="EMBL" id="QEAP01000180">
    <property type="protein sequence ID" value="TPX73532.1"/>
    <property type="molecule type" value="Genomic_DNA"/>
</dbReference>
<dbReference type="PANTHER" id="PTHR34846:SF11">
    <property type="entry name" value="4-CARBOXYMUCONOLACTONE DECARBOXYLASE FAMILY PROTEIN (AFU_ORTHOLOGUE AFUA_6G11590)"/>
    <property type="match status" value="1"/>
</dbReference>
<dbReference type="InterPro" id="IPR003779">
    <property type="entry name" value="CMD-like"/>
</dbReference>
<dbReference type="Gene3D" id="1.20.1290.10">
    <property type="entry name" value="AhpD-like"/>
    <property type="match status" value="1"/>
</dbReference>
<dbReference type="STRING" id="246404.A0A507FBL9"/>
<dbReference type="SUPFAM" id="SSF69118">
    <property type="entry name" value="AhpD-like"/>
    <property type="match status" value="1"/>
</dbReference>
<comment type="caution">
    <text evidence="2">The sequence shown here is derived from an EMBL/GenBank/DDBJ whole genome shotgun (WGS) entry which is preliminary data.</text>
</comment>
<keyword evidence="3" id="KW-1185">Reference proteome</keyword>
<accession>A0A507FBL9</accession>
<organism evidence="2 3">
    <name type="scientific">Chytriomyces confervae</name>
    <dbReference type="NCBI Taxonomy" id="246404"/>
    <lineage>
        <taxon>Eukaryota</taxon>
        <taxon>Fungi</taxon>
        <taxon>Fungi incertae sedis</taxon>
        <taxon>Chytridiomycota</taxon>
        <taxon>Chytridiomycota incertae sedis</taxon>
        <taxon>Chytridiomycetes</taxon>
        <taxon>Chytridiales</taxon>
        <taxon>Chytriomycetaceae</taxon>
        <taxon>Chytriomyces</taxon>
    </lineage>
</organism>
<dbReference type="Pfam" id="PF02627">
    <property type="entry name" value="CMD"/>
    <property type="match status" value="1"/>
</dbReference>
<reference evidence="2 3" key="1">
    <citation type="journal article" date="2019" name="Sci. Rep.">
        <title>Comparative genomics of chytrid fungi reveal insights into the obligate biotrophic and pathogenic lifestyle of Synchytrium endobioticum.</title>
        <authorList>
            <person name="van de Vossenberg B.T.L.H."/>
            <person name="Warris S."/>
            <person name="Nguyen H.D.T."/>
            <person name="van Gent-Pelzer M.P.E."/>
            <person name="Joly D.L."/>
            <person name="van de Geest H.C."/>
            <person name="Bonants P.J.M."/>
            <person name="Smith D.S."/>
            <person name="Levesque C.A."/>
            <person name="van der Lee T.A.J."/>
        </authorList>
    </citation>
    <scope>NUCLEOTIDE SEQUENCE [LARGE SCALE GENOMIC DNA]</scope>
    <source>
        <strain evidence="2 3">CBS 675.73</strain>
    </source>
</reference>
<dbReference type="AlphaFoldDB" id="A0A507FBL9"/>
<dbReference type="OrthoDB" id="9998495at2759"/>
<evidence type="ECO:0000259" key="1">
    <source>
        <dbReference type="Pfam" id="PF02627"/>
    </source>
</evidence>
<dbReference type="InterPro" id="IPR029032">
    <property type="entry name" value="AhpD-like"/>
</dbReference>
<name>A0A507FBL9_9FUNG</name>